<evidence type="ECO:0000256" key="6">
    <source>
        <dbReference type="ARBA" id="ARBA00023040"/>
    </source>
</evidence>
<evidence type="ECO:0000256" key="11">
    <source>
        <dbReference type="SAM" id="MobiDB-lite"/>
    </source>
</evidence>
<dbReference type="InterPro" id="IPR046338">
    <property type="entry name" value="GAIN_dom_sf"/>
</dbReference>
<feature type="domain" description="G-protein coupled receptors family 2 profile 1" evidence="14">
    <location>
        <begin position="124"/>
        <end position="181"/>
    </location>
</feature>
<dbReference type="Pfam" id="PF01825">
    <property type="entry name" value="GPS"/>
    <property type="match status" value="1"/>
</dbReference>
<dbReference type="InterPro" id="IPR000832">
    <property type="entry name" value="GPCR_2_secretin-like"/>
</dbReference>
<dbReference type="InterPro" id="IPR001879">
    <property type="entry name" value="GPCR_2_extracellular_dom"/>
</dbReference>
<comment type="subcellular location">
    <subcellularLocation>
        <location evidence="1">Cell membrane</location>
        <topology evidence="1">Multi-pass membrane protein</topology>
    </subcellularLocation>
</comment>
<name>A0ABR1C2N7_NECAM</name>
<keyword evidence="6" id="KW-0297">G-protein coupled receptor</keyword>
<keyword evidence="5 12" id="KW-1133">Transmembrane helix</keyword>
<protein>
    <recommendedName>
        <fullName evidence="18">Latrophilin/CL-1-like GPS domain protein</fullName>
    </recommendedName>
</protein>
<dbReference type="SMART" id="SM00303">
    <property type="entry name" value="GPS"/>
    <property type="match status" value="1"/>
</dbReference>
<comment type="caution">
    <text evidence="16">The sequence shown here is derived from an EMBL/GenBank/DDBJ whole genome shotgun (WGS) entry which is preliminary data.</text>
</comment>
<keyword evidence="10" id="KW-0807">Transducer</keyword>
<sequence>MVNEFWKREVESRVVDHGIDFVFDFITAHESGDIAKFASVTKTIPAEASISVRDSCVAYVVSGGKARWTSRPCATTAYYLCAFTPIGTERSREEALPTTEAPKIIFEGSRLPAAVGEIFAPAKYCDAETRKGIRYPKTRACTEARIACPDPENIVGTIIRYCNCQTAKWEPADTTNCSHKWIAEIRSALERGEAAEEISSRIAADLESTLSRQLYGGDITGSVSLNNDVLQLARSQYAALNDRYERQSKATNFTESFGSSGNHLLSPKALPVWEELTAPIRIDHASTLMAALEQSAILLADNSIDQKKRLQYSNWAMEIDIRQPEAYAAPDDNSMGGARSGSRPEFSPSMEDDHFQTFAAAASPVTTAAPPPSVQFSGFSQSPIITLPSLSVLKSSANAASPQKAVGSSAFFHPGVGPSSQQSLDRSRLRLGYYVFTTFGQLLAENGKTIVNSHVIGASVDDATRSLNLPPDQPATFTFYHLRKNGVSNPRCVFWNLDLREWSTEGCRMLSTNNDATECACDHLTSFAILMDVSGKVSEYTGTAAAALDVVSIIGCALSVVCLALSLFVFTFFRSLYNVRNTIHRNLCLSLLLAELIFVIGMDRTGNRVGCSIVALLLHYFFLASFCWMLLEGYQLYQMLIQVFEPDKTRVLLYYLFSYGFPAVVVAVSAGVAWHNYGTDRYCWINTSTPTLWAFIGPVVVVILANVIFLAIALRVVLSVRTRDRNKSDRVFGWLKGSATLLCLLGITWIFGFLTAVNNTGGIVFAWIFTILNCSQGVFIFILHVVLNEKVRITIVRWLRSGVCCLPDKTSADNSRDYISSKHRFMNMMKANYNSGSSPDTASTDDKEKQLTPTKMSLSSGKSRLLVNSETALLESTTVVGGERRRQAANRNRVRFSDEKGHGTKTNEWLQRLTAENQEVSPLSSPRFSDDVEPAPEDQISSYSDPRISGSHLDGIGDPVEKHAPVKRKKFPLGASETERGSKHVVVERF</sequence>
<reference evidence="16 17" key="1">
    <citation type="submission" date="2023-08" db="EMBL/GenBank/DDBJ databases">
        <title>A Necator americanus chromosomal reference genome.</title>
        <authorList>
            <person name="Ilik V."/>
            <person name="Petrzelkova K.J."/>
            <person name="Pardy F."/>
            <person name="Fuh T."/>
            <person name="Niatou-Singa F.S."/>
            <person name="Gouil Q."/>
            <person name="Baker L."/>
            <person name="Ritchie M.E."/>
            <person name="Jex A.R."/>
            <person name="Gazzola D."/>
            <person name="Li H."/>
            <person name="Toshio Fujiwara R."/>
            <person name="Zhan B."/>
            <person name="Aroian R.V."/>
            <person name="Pafco B."/>
            <person name="Schwarz E.M."/>
        </authorList>
    </citation>
    <scope>NUCLEOTIDE SEQUENCE [LARGE SCALE GENOMIC DNA]</scope>
    <source>
        <strain evidence="16 17">Aroian</strain>
        <tissue evidence="16">Whole animal</tissue>
    </source>
</reference>
<dbReference type="PRINTS" id="PR00249">
    <property type="entry name" value="GPCRSECRETIN"/>
</dbReference>
<feature type="transmembrane region" description="Helical" evidence="12">
    <location>
        <begin position="763"/>
        <end position="787"/>
    </location>
</feature>
<evidence type="ECO:0000259" key="14">
    <source>
        <dbReference type="PROSITE" id="PS50227"/>
    </source>
</evidence>
<feature type="region of interest" description="Disordered" evidence="11">
    <location>
        <begin position="882"/>
        <end position="990"/>
    </location>
</feature>
<dbReference type="PANTHER" id="PTHR12011:SF347">
    <property type="entry name" value="FI21270P1-RELATED"/>
    <property type="match status" value="1"/>
</dbReference>
<dbReference type="EMBL" id="JAVFWL010000002">
    <property type="protein sequence ID" value="KAK6732020.1"/>
    <property type="molecule type" value="Genomic_DNA"/>
</dbReference>
<feature type="region of interest" description="Disordered" evidence="11">
    <location>
        <begin position="833"/>
        <end position="860"/>
    </location>
</feature>
<keyword evidence="7 12" id="KW-0472">Membrane</keyword>
<feature type="compositionally biased region" description="Polar residues" evidence="11">
    <location>
        <begin position="904"/>
        <end position="927"/>
    </location>
</feature>
<dbReference type="Gene3D" id="1.20.1070.10">
    <property type="entry name" value="Rhodopsin 7-helix transmembrane proteins"/>
    <property type="match status" value="1"/>
</dbReference>
<dbReference type="Proteomes" id="UP001303046">
    <property type="component" value="Unassembled WGS sequence"/>
</dbReference>
<dbReference type="InterPro" id="IPR036445">
    <property type="entry name" value="GPCR_2_extracell_dom_sf"/>
</dbReference>
<evidence type="ECO:0000259" key="13">
    <source>
        <dbReference type="PROSITE" id="PS50221"/>
    </source>
</evidence>
<dbReference type="Gene3D" id="1.25.40.610">
    <property type="match status" value="1"/>
</dbReference>
<dbReference type="PROSITE" id="PS50221">
    <property type="entry name" value="GAIN_B"/>
    <property type="match status" value="1"/>
</dbReference>
<dbReference type="CDD" id="cd15440">
    <property type="entry name" value="7tmB2_latrophilin-like_invertebrate"/>
    <property type="match status" value="1"/>
</dbReference>
<accession>A0ABR1C2N7</accession>
<evidence type="ECO:0000256" key="12">
    <source>
        <dbReference type="SAM" id="Phobius"/>
    </source>
</evidence>
<keyword evidence="4" id="KW-0732">Signal</keyword>
<dbReference type="InterPro" id="IPR057244">
    <property type="entry name" value="GAIN_B"/>
</dbReference>
<feature type="compositionally biased region" description="Polar residues" evidence="11">
    <location>
        <begin position="851"/>
        <end position="860"/>
    </location>
</feature>
<evidence type="ECO:0000256" key="9">
    <source>
        <dbReference type="ARBA" id="ARBA00023170"/>
    </source>
</evidence>
<evidence type="ECO:0000313" key="16">
    <source>
        <dbReference type="EMBL" id="KAK6732020.1"/>
    </source>
</evidence>
<dbReference type="SUPFAM" id="SSF81321">
    <property type="entry name" value="Family A G protein-coupled receptor-like"/>
    <property type="match status" value="1"/>
</dbReference>
<dbReference type="Pfam" id="PF00002">
    <property type="entry name" value="7tm_2"/>
    <property type="match status" value="1"/>
</dbReference>
<dbReference type="PROSITE" id="PS50227">
    <property type="entry name" value="G_PROTEIN_RECEP_F2_3"/>
    <property type="match status" value="1"/>
</dbReference>
<dbReference type="Pfam" id="PF16489">
    <property type="entry name" value="GAIN"/>
    <property type="match status" value="1"/>
</dbReference>
<evidence type="ECO:0000256" key="4">
    <source>
        <dbReference type="ARBA" id="ARBA00022729"/>
    </source>
</evidence>
<feature type="transmembrane region" description="Helical" evidence="12">
    <location>
        <begin position="585"/>
        <end position="601"/>
    </location>
</feature>
<feature type="domain" description="GAIN-B" evidence="13">
    <location>
        <begin position="375"/>
        <end position="537"/>
    </location>
</feature>
<feature type="transmembrane region" description="Helical" evidence="12">
    <location>
        <begin position="739"/>
        <end position="757"/>
    </location>
</feature>
<feature type="compositionally biased region" description="Polar residues" evidence="11">
    <location>
        <begin position="833"/>
        <end position="842"/>
    </location>
</feature>
<evidence type="ECO:0000256" key="5">
    <source>
        <dbReference type="ARBA" id="ARBA00022989"/>
    </source>
</evidence>
<evidence type="ECO:0000256" key="2">
    <source>
        <dbReference type="ARBA" id="ARBA00022475"/>
    </source>
</evidence>
<dbReference type="PROSITE" id="PS50261">
    <property type="entry name" value="G_PROTEIN_RECEP_F2_4"/>
    <property type="match status" value="1"/>
</dbReference>
<evidence type="ECO:0000313" key="17">
    <source>
        <dbReference type="Proteomes" id="UP001303046"/>
    </source>
</evidence>
<evidence type="ECO:0008006" key="18">
    <source>
        <dbReference type="Google" id="ProtNLM"/>
    </source>
</evidence>
<dbReference type="InterPro" id="IPR032471">
    <property type="entry name" value="AGRL2-4_GAIN_subdom_A"/>
</dbReference>
<evidence type="ECO:0000259" key="15">
    <source>
        <dbReference type="PROSITE" id="PS50261"/>
    </source>
</evidence>
<keyword evidence="17" id="KW-1185">Reference proteome</keyword>
<feature type="transmembrane region" description="Helical" evidence="12">
    <location>
        <begin position="652"/>
        <end position="672"/>
    </location>
</feature>
<dbReference type="InterPro" id="IPR048072">
    <property type="entry name" value="7tmB2_latrophilin-like"/>
</dbReference>
<keyword evidence="3 12" id="KW-0812">Transmembrane</keyword>
<dbReference type="PANTHER" id="PTHR12011">
    <property type="entry name" value="ADHESION G-PROTEIN COUPLED RECEPTOR"/>
    <property type="match status" value="1"/>
</dbReference>
<dbReference type="Gene3D" id="4.10.1240.10">
    <property type="entry name" value="GPCR, family 2, extracellular hormone receptor domain"/>
    <property type="match status" value="1"/>
</dbReference>
<feature type="region of interest" description="Disordered" evidence="11">
    <location>
        <begin position="328"/>
        <end position="350"/>
    </location>
</feature>
<feature type="transmembrane region" description="Helical" evidence="12">
    <location>
        <begin position="613"/>
        <end position="631"/>
    </location>
</feature>
<keyword evidence="9" id="KW-0675">Receptor</keyword>
<evidence type="ECO:0000256" key="10">
    <source>
        <dbReference type="ARBA" id="ARBA00023224"/>
    </source>
</evidence>
<dbReference type="InterPro" id="IPR017981">
    <property type="entry name" value="GPCR_2-like_7TM"/>
</dbReference>
<feature type="transmembrane region" description="Helical" evidence="12">
    <location>
        <begin position="550"/>
        <end position="573"/>
    </location>
</feature>
<gene>
    <name evidence="16" type="primary">Necator_chrII.g4209</name>
    <name evidence="16" type="ORF">RB195_016417</name>
</gene>
<evidence type="ECO:0000256" key="1">
    <source>
        <dbReference type="ARBA" id="ARBA00004651"/>
    </source>
</evidence>
<feature type="compositionally biased region" description="Basic and acidic residues" evidence="11">
    <location>
        <begin position="977"/>
        <end position="990"/>
    </location>
</feature>
<proteinExistence type="predicted"/>
<keyword evidence="8" id="KW-1015">Disulfide bond</keyword>
<dbReference type="SMART" id="SM00008">
    <property type="entry name" value="HormR"/>
    <property type="match status" value="1"/>
</dbReference>
<evidence type="ECO:0000256" key="8">
    <source>
        <dbReference type="ARBA" id="ARBA00023157"/>
    </source>
</evidence>
<dbReference type="Gene3D" id="2.60.220.50">
    <property type="match status" value="1"/>
</dbReference>
<organism evidence="16 17">
    <name type="scientific">Necator americanus</name>
    <name type="common">Human hookworm</name>
    <dbReference type="NCBI Taxonomy" id="51031"/>
    <lineage>
        <taxon>Eukaryota</taxon>
        <taxon>Metazoa</taxon>
        <taxon>Ecdysozoa</taxon>
        <taxon>Nematoda</taxon>
        <taxon>Chromadorea</taxon>
        <taxon>Rhabditida</taxon>
        <taxon>Rhabditina</taxon>
        <taxon>Rhabditomorpha</taxon>
        <taxon>Strongyloidea</taxon>
        <taxon>Ancylostomatidae</taxon>
        <taxon>Bunostominae</taxon>
        <taxon>Necator</taxon>
    </lineage>
</organism>
<feature type="domain" description="G-protein coupled receptors family 2 profile 2" evidence="15">
    <location>
        <begin position="548"/>
        <end position="788"/>
    </location>
</feature>
<evidence type="ECO:0000256" key="7">
    <source>
        <dbReference type="ARBA" id="ARBA00023136"/>
    </source>
</evidence>
<keyword evidence="2" id="KW-1003">Cell membrane</keyword>
<feature type="transmembrane region" description="Helical" evidence="12">
    <location>
        <begin position="692"/>
        <end position="718"/>
    </location>
</feature>
<evidence type="ECO:0000256" key="3">
    <source>
        <dbReference type="ARBA" id="ARBA00022692"/>
    </source>
</evidence>
<dbReference type="InterPro" id="IPR000203">
    <property type="entry name" value="GPS"/>
</dbReference>